<dbReference type="InterPro" id="IPR053832">
    <property type="entry name" value="DUF6924"/>
</dbReference>
<comment type="caution">
    <text evidence="2">The sequence shown here is derived from an EMBL/GenBank/DDBJ whole genome shotgun (WGS) entry which is preliminary data.</text>
</comment>
<dbReference type="STRING" id="417102.CA982_20870"/>
<evidence type="ECO:0000313" key="3">
    <source>
        <dbReference type="Proteomes" id="UP000194632"/>
    </source>
</evidence>
<dbReference type="Proteomes" id="UP000194632">
    <property type="component" value="Unassembled WGS sequence"/>
</dbReference>
<protein>
    <recommendedName>
        <fullName evidence="1">DUF6924 domain-containing protein</fullName>
    </recommendedName>
</protein>
<sequence length="604" mass="66657">MTSWSQIRGLSFGTMGRTARGTVYSSDGTASSVWFAPPTSWRMENADGSPSYIESATDEYVFGEDGVAVHTAKHPNRLVAVTGVSATVLFTAYRSWTPMELTGRPPRFGEPKQLIEAEVRGRRGWQVEFDDSYGGPTITVVIDAELGIALSWRQGEQWMQMESPVLDEDFDPALFTWDGPTVEFEEYLESREQLEHQQKMQELMDMPPTRIGWVPMQVTASPTEGDPLSGALDVTVTADTPQFGIRRWLTELGEPEVGFSMELFSPRARTTIGPWTVELRTYNAISIEDADRVLAEVVLPDPPGNVDDIRDAATARQEADDEAAIISALGIGRNLDDYLHSLNGVSLLVRTDFSDDDRWRELALAAMAPVDSGMDDDSTFEARLTCIDHRDNDGLTVEALVERIGDDPPYYAFIADSISMTHPEMPILVVDCGRPDFGDEPGRTFRVIPDQVQSVENNLSISNMGFRDFADAVDDDGVFRGFPPPRPHVAILQRDELIALSATNRSTPALARFAEELPLVDYPSMVVYETARTKVHDSAAALGEPPSTELRVGVDDYLAATARDGLCQHGHVQIRGGHWSLVIDPDTGTLEAAMLRQYQPPTPS</sequence>
<accession>A0A243Q6T2</accession>
<name>A0A243Q6T2_9ACTN</name>
<proteinExistence type="predicted"/>
<dbReference type="OrthoDB" id="4380532at2"/>
<evidence type="ECO:0000259" key="1">
    <source>
        <dbReference type="Pfam" id="PF21962"/>
    </source>
</evidence>
<reference evidence="2 3" key="1">
    <citation type="submission" date="2017-05" db="EMBL/GenBank/DDBJ databases">
        <title>Biotechnological potential of actinobacteria isolated from South African environments.</title>
        <authorList>
            <person name="Le Roes-Hill M."/>
            <person name="Prins A."/>
            <person name="Durrell K.A."/>
        </authorList>
    </citation>
    <scope>NUCLEOTIDE SEQUENCE [LARGE SCALE GENOMIC DNA]</scope>
    <source>
        <strain evidence="2">BS2</strain>
    </source>
</reference>
<dbReference type="AlphaFoldDB" id="A0A243Q6T2"/>
<gene>
    <name evidence="2" type="ORF">CA982_20870</name>
</gene>
<feature type="domain" description="DUF6924" evidence="1">
    <location>
        <begin position="346"/>
        <end position="482"/>
    </location>
</feature>
<dbReference type="EMBL" id="NGFO01000029">
    <property type="protein sequence ID" value="OUC76700.1"/>
    <property type="molecule type" value="Genomic_DNA"/>
</dbReference>
<organism evidence="2 3">
    <name type="scientific">Gordonia lacunae</name>
    <dbReference type="NCBI Taxonomy" id="417102"/>
    <lineage>
        <taxon>Bacteria</taxon>
        <taxon>Bacillati</taxon>
        <taxon>Actinomycetota</taxon>
        <taxon>Actinomycetes</taxon>
        <taxon>Mycobacteriales</taxon>
        <taxon>Gordoniaceae</taxon>
        <taxon>Gordonia</taxon>
    </lineage>
</organism>
<dbReference type="Pfam" id="PF21962">
    <property type="entry name" value="DUF6924"/>
    <property type="match status" value="1"/>
</dbReference>
<evidence type="ECO:0000313" key="2">
    <source>
        <dbReference type="EMBL" id="OUC76700.1"/>
    </source>
</evidence>
<keyword evidence="3" id="KW-1185">Reference proteome</keyword>